<proteinExistence type="predicted"/>
<sequence>MYTTGPRPIVSDDLASSEHEVHTSDVSSTDEDDFQPFALPDEADELADGPLVEYLPLVEIPAPIPLAVYPAYDLLLDAEANGDIELYDDDLLEDDEEGEALIADGGLLLLADAPAAESPAHSPAPDSFESVASAPSHTLSAQHFSHGLDLDQASSVAPIPSFAFDHEDVEDSDPIFPPGFDPDQDVEFIPMDQPMEDPVDPADPVDPIDPEFDFEMAFDDPEPAIAPEQAAALDPVLEHDPVHVGMPIEPVFADPPVDDHPVDAPLLEGDHVIAADHVDHPLIADAPVHPFVAPPPDPVPLEPEHALFATHMDPPDEHAQHGWIPADDDVPPIPPHIPDARHVDFSFPFPQFTPPARPGEGSSAHPFGHVPTSVLFMPQSPPVLPPVSPYHVAPFDPVREPFLWSSPPVMPPTDPYHPFHMGYTIEDVLMSFVAQHEAHTQRIQELERAQPPPCQCQGLTHSPLQPSRPVPPDYAARLFALEQQVASFIRTQRAMEEDWLQLRRLFYTHFPPPPPPSV</sequence>
<accession>A0A9K3NCM3</accession>
<dbReference type="AlphaFoldDB" id="A0A9K3NCM3"/>
<dbReference type="Gramene" id="mRNA:HanXRQr2_Chr08g0329751">
    <property type="protein sequence ID" value="mRNA:HanXRQr2_Chr08g0329751"/>
    <property type="gene ID" value="HanXRQr2_Chr08g0329751"/>
</dbReference>
<feature type="region of interest" description="Disordered" evidence="1">
    <location>
        <begin position="1"/>
        <end position="36"/>
    </location>
</feature>
<protein>
    <submittedName>
        <fullName evidence="2">Uncharacterized protein</fullName>
    </submittedName>
</protein>
<dbReference type="Proteomes" id="UP000215914">
    <property type="component" value="Unassembled WGS sequence"/>
</dbReference>
<keyword evidence="3" id="KW-1185">Reference proteome</keyword>
<reference evidence="2" key="1">
    <citation type="journal article" date="2017" name="Nature">
        <title>The sunflower genome provides insights into oil metabolism, flowering and Asterid evolution.</title>
        <authorList>
            <person name="Badouin H."/>
            <person name="Gouzy J."/>
            <person name="Grassa C.J."/>
            <person name="Murat F."/>
            <person name="Staton S.E."/>
            <person name="Cottret L."/>
            <person name="Lelandais-Briere C."/>
            <person name="Owens G.L."/>
            <person name="Carrere S."/>
            <person name="Mayjonade B."/>
            <person name="Legrand L."/>
            <person name="Gill N."/>
            <person name="Kane N.C."/>
            <person name="Bowers J.E."/>
            <person name="Hubner S."/>
            <person name="Bellec A."/>
            <person name="Berard A."/>
            <person name="Berges H."/>
            <person name="Blanchet N."/>
            <person name="Boniface M.C."/>
            <person name="Brunel D."/>
            <person name="Catrice O."/>
            <person name="Chaidir N."/>
            <person name="Claudel C."/>
            <person name="Donnadieu C."/>
            <person name="Faraut T."/>
            <person name="Fievet G."/>
            <person name="Helmstetter N."/>
            <person name="King M."/>
            <person name="Knapp S.J."/>
            <person name="Lai Z."/>
            <person name="Le Paslier M.C."/>
            <person name="Lippi Y."/>
            <person name="Lorenzon L."/>
            <person name="Mandel J.R."/>
            <person name="Marage G."/>
            <person name="Marchand G."/>
            <person name="Marquand E."/>
            <person name="Bret-Mestries E."/>
            <person name="Morien E."/>
            <person name="Nambeesan S."/>
            <person name="Nguyen T."/>
            <person name="Pegot-Espagnet P."/>
            <person name="Pouilly N."/>
            <person name="Raftis F."/>
            <person name="Sallet E."/>
            <person name="Schiex T."/>
            <person name="Thomas J."/>
            <person name="Vandecasteele C."/>
            <person name="Vares D."/>
            <person name="Vear F."/>
            <person name="Vautrin S."/>
            <person name="Crespi M."/>
            <person name="Mangin B."/>
            <person name="Burke J.M."/>
            <person name="Salse J."/>
            <person name="Munos S."/>
            <person name="Vincourt P."/>
            <person name="Rieseberg L.H."/>
            <person name="Langlade N.B."/>
        </authorList>
    </citation>
    <scope>NUCLEOTIDE SEQUENCE</scope>
    <source>
        <tissue evidence="2">Leaves</tissue>
    </source>
</reference>
<evidence type="ECO:0000313" key="3">
    <source>
        <dbReference type="Proteomes" id="UP000215914"/>
    </source>
</evidence>
<evidence type="ECO:0000256" key="1">
    <source>
        <dbReference type="SAM" id="MobiDB-lite"/>
    </source>
</evidence>
<gene>
    <name evidence="2" type="ORF">HanXRQr2_Chr08g0329751</name>
</gene>
<organism evidence="2 3">
    <name type="scientific">Helianthus annuus</name>
    <name type="common">Common sunflower</name>
    <dbReference type="NCBI Taxonomy" id="4232"/>
    <lineage>
        <taxon>Eukaryota</taxon>
        <taxon>Viridiplantae</taxon>
        <taxon>Streptophyta</taxon>
        <taxon>Embryophyta</taxon>
        <taxon>Tracheophyta</taxon>
        <taxon>Spermatophyta</taxon>
        <taxon>Magnoliopsida</taxon>
        <taxon>eudicotyledons</taxon>
        <taxon>Gunneridae</taxon>
        <taxon>Pentapetalae</taxon>
        <taxon>asterids</taxon>
        <taxon>campanulids</taxon>
        <taxon>Asterales</taxon>
        <taxon>Asteraceae</taxon>
        <taxon>Asteroideae</taxon>
        <taxon>Heliantheae alliance</taxon>
        <taxon>Heliantheae</taxon>
        <taxon>Helianthus</taxon>
    </lineage>
</organism>
<name>A0A9K3NCM3_HELAN</name>
<reference evidence="2" key="2">
    <citation type="submission" date="2020-06" db="EMBL/GenBank/DDBJ databases">
        <title>Helianthus annuus Genome sequencing and assembly Release 2.</title>
        <authorList>
            <person name="Gouzy J."/>
            <person name="Langlade N."/>
            <person name="Munos S."/>
        </authorList>
    </citation>
    <scope>NUCLEOTIDE SEQUENCE</scope>
    <source>
        <tissue evidence="2">Leaves</tissue>
    </source>
</reference>
<evidence type="ECO:0000313" key="2">
    <source>
        <dbReference type="EMBL" id="KAF5794588.1"/>
    </source>
</evidence>
<dbReference type="EMBL" id="MNCJ02000323">
    <property type="protein sequence ID" value="KAF5794588.1"/>
    <property type="molecule type" value="Genomic_DNA"/>
</dbReference>
<comment type="caution">
    <text evidence="2">The sequence shown here is derived from an EMBL/GenBank/DDBJ whole genome shotgun (WGS) entry which is preliminary data.</text>
</comment>